<keyword evidence="2" id="KW-1185">Reference proteome</keyword>
<proteinExistence type="predicted"/>
<evidence type="ECO:0000313" key="2">
    <source>
        <dbReference type="Proteomes" id="UP001140949"/>
    </source>
</evidence>
<name>A0AAX6FXC2_IRIPA</name>
<gene>
    <name evidence="1" type="ORF">M6B38_393955</name>
</gene>
<sequence>MCTASKNPTLFLSARKKPILKLLLLHTSSPHFTFLPAT</sequence>
<comment type="caution">
    <text evidence="1">The sequence shown here is derived from an EMBL/GenBank/DDBJ whole genome shotgun (WGS) entry which is preliminary data.</text>
</comment>
<reference evidence="1" key="2">
    <citation type="submission" date="2023-04" db="EMBL/GenBank/DDBJ databases">
        <authorList>
            <person name="Bruccoleri R.E."/>
            <person name="Oakeley E.J."/>
            <person name="Faust A.-M."/>
            <person name="Dessus-Babus S."/>
            <person name="Altorfer M."/>
            <person name="Burckhardt D."/>
            <person name="Oertli M."/>
            <person name="Naumann U."/>
            <person name="Petersen F."/>
            <person name="Wong J."/>
        </authorList>
    </citation>
    <scope>NUCLEOTIDE SEQUENCE</scope>
    <source>
        <strain evidence="1">GSM-AAB239-AS_SAM_17_03QT</strain>
        <tissue evidence="1">Leaf</tissue>
    </source>
</reference>
<dbReference type="AlphaFoldDB" id="A0AAX6FXC2"/>
<organism evidence="1 2">
    <name type="scientific">Iris pallida</name>
    <name type="common">Sweet iris</name>
    <dbReference type="NCBI Taxonomy" id="29817"/>
    <lineage>
        <taxon>Eukaryota</taxon>
        <taxon>Viridiplantae</taxon>
        <taxon>Streptophyta</taxon>
        <taxon>Embryophyta</taxon>
        <taxon>Tracheophyta</taxon>
        <taxon>Spermatophyta</taxon>
        <taxon>Magnoliopsida</taxon>
        <taxon>Liliopsida</taxon>
        <taxon>Asparagales</taxon>
        <taxon>Iridaceae</taxon>
        <taxon>Iridoideae</taxon>
        <taxon>Irideae</taxon>
        <taxon>Iris</taxon>
    </lineage>
</organism>
<dbReference type="Proteomes" id="UP001140949">
    <property type="component" value="Unassembled WGS sequence"/>
</dbReference>
<reference evidence="1" key="1">
    <citation type="journal article" date="2023" name="GigaByte">
        <title>Genome assembly of the bearded iris, Iris pallida Lam.</title>
        <authorList>
            <person name="Bruccoleri R.E."/>
            <person name="Oakeley E.J."/>
            <person name="Faust A.M.E."/>
            <person name="Altorfer M."/>
            <person name="Dessus-Babus S."/>
            <person name="Burckhardt D."/>
            <person name="Oertli M."/>
            <person name="Naumann U."/>
            <person name="Petersen F."/>
            <person name="Wong J."/>
        </authorList>
    </citation>
    <scope>NUCLEOTIDE SEQUENCE</scope>
    <source>
        <strain evidence="1">GSM-AAB239-AS_SAM_17_03QT</strain>
    </source>
</reference>
<protein>
    <submittedName>
        <fullName evidence="1">Uncharacterized protein</fullName>
    </submittedName>
</protein>
<accession>A0AAX6FXC2</accession>
<dbReference type="EMBL" id="JANAVB010025197">
    <property type="protein sequence ID" value="KAJ6820863.1"/>
    <property type="molecule type" value="Genomic_DNA"/>
</dbReference>
<evidence type="ECO:0000313" key="1">
    <source>
        <dbReference type="EMBL" id="KAJ6820863.1"/>
    </source>
</evidence>